<protein>
    <submittedName>
        <fullName evidence="1">Uncharacterized protein</fullName>
    </submittedName>
</protein>
<sequence>MKLILPLSHLLLSLLLLASPTLITLGRASPLPTPPISSTSPISSPVNPSTTAPTHTPTSSSLSSLALNTTLPHPSFDPEEASTPLSPRSLNVTPPTPRSLNLRSTMGKLTDEKIYVLLGFSYTGQLAGTQHDKSLFPLDQLQLPGLTPTPTQTQTQTQPGQREGDNEHENENENENEDLVLLQKPSIQDPKGLYWKCFIVASLGPWSAALPQLKSQLRFSTAQTRVSSTAQTPPNSVSSLPVLRIPRSIWASRAGELGISSMCVNPRGKALATLMVHKDLFAGNKMLSKGAEWRWLK</sequence>
<dbReference type="EMBL" id="MU795434">
    <property type="protein sequence ID" value="KAJ3806382.1"/>
    <property type="molecule type" value="Genomic_DNA"/>
</dbReference>
<gene>
    <name evidence="1" type="ORF">F5876DRAFT_80754</name>
</gene>
<keyword evidence="2" id="KW-1185">Reference proteome</keyword>
<reference evidence="1" key="1">
    <citation type="submission" date="2022-09" db="EMBL/GenBank/DDBJ databases">
        <title>A Global Phylogenomic Analysis of the Shiitake Genus Lentinula.</title>
        <authorList>
            <consortium name="DOE Joint Genome Institute"/>
            <person name="Sierra-Patev S."/>
            <person name="Min B."/>
            <person name="Naranjo-Ortiz M."/>
            <person name="Looney B."/>
            <person name="Konkel Z."/>
            <person name="Slot J.C."/>
            <person name="Sakamoto Y."/>
            <person name="Steenwyk J.L."/>
            <person name="Rokas A."/>
            <person name="Carro J."/>
            <person name="Camarero S."/>
            <person name="Ferreira P."/>
            <person name="Molpeceres G."/>
            <person name="Ruiz-Duenas F.J."/>
            <person name="Serrano A."/>
            <person name="Henrissat B."/>
            <person name="Drula E."/>
            <person name="Hughes K.W."/>
            <person name="Mata J.L."/>
            <person name="Ishikawa N.K."/>
            <person name="Vargas-Isla R."/>
            <person name="Ushijima S."/>
            <person name="Smith C.A."/>
            <person name="Ahrendt S."/>
            <person name="Andreopoulos W."/>
            <person name="He G."/>
            <person name="Labutti K."/>
            <person name="Lipzen A."/>
            <person name="Ng V."/>
            <person name="Riley R."/>
            <person name="Sandor L."/>
            <person name="Barry K."/>
            <person name="Martinez A.T."/>
            <person name="Xiao Y."/>
            <person name="Gibbons J.G."/>
            <person name="Terashima K."/>
            <person name="Grigoriev I.V."/>
            <person name="Hibbett D.S."/>
        </authorList>
    </citation>
    <scope>NUCLEOTIDE SEQUENCE</scope>
    <source>
        <strain evidence="1">TMI1499</strain>
    </source>
</reference>
<comment type="caution">
    <text evidence="1">The sequence shown here is derived from an EMBL/GenBank/DDBJ whole genome shotgun (WGS) entry which is preliminary data.</text>
</comment>
<name>A0ACC1TNU2_9AGAR</name>
<organism evidence="1 2">
    <name type="scientific">Lentinula aff. lateritia</name>
    <dbReference type="NCBI Taxonomy" id="2804960"/>
    <lineage>
        <taxon>Eukaryota</taxon>
        <taxon>Fungi</taxon>
        <taxon>Dikarya</taxon>
        <taxon>Basidiomycota</taxon>
        <taxon>Agaricomycotina</taxon>
        <taxon>Agaricomycetes</taxon>
        <taxon>Agaricomycetidae</taxon>
        <taxon>Agaricales</taxon>
        <taxon>Marasmiineae</taxon>
        <taxon>Omphalotaceae</taxon>
        <taxon>Lentinula</taxon>
    </lineage>
</organism>
<accession>A0ACC1TNU2</accession>
<proteinExistence type="predicted"/>
<evidence type="ECO:0000313" key="2">
    <source>
        <dbReference type="Proteomes" id="UP001163835"/>
    </source>
</evidence>
<evidence type="ECO:0000313" key="1">
    <source>
        <dbReference type="EMBL" id="KAJ3806382.1"/>
    </source>
</evidence>
<dbReference type="Proteomes" id="UP001163835">
    <property type="component" value="Unassembled WGS sequence"/>
</dbReference>